<gene>
    <name evidence="14" type="ORF">F3087_16950</name>
</gene>
<name>A0A5N0EGZ6_9NOCA</name>
<evidence type="ECO:0000256" key="11">
    <source>
        <dbReference type="ARBA" id="ARBA00032317"/>
    </source>
</evidence>
<evidence type="ECO:0000256" key="9">
    <source>
        <dbReference type="ARBA" id="ARBA00023315"/>
    </source>
</evidence>
<evidence type="ECO:0000256" key="8">
    <source>
        <dbReference type="ARBA" id="ARBA00022679"/>
    </source>
</evidence>
<keyword evidence="8 14" id="KW-0808">Transferase</keyword>
<proteinExistence type="inferred from homology"/>
<evidence type="ECO:0000256" key="4">
    <source>
        <dbReference type="ARBA" id="ARBA00006558"/>
    </source>
</evidence>
<keyword evidence="15" id="KW-1185">Reference proteome</keyword>
<comment type="catalytic activity">
    <reaction evidence="2">
        <text>2 a mycocerosyl-[mycocerosic acid synthase] + a phenolphthiocerol = a dimycocerosyl phenolphthiocerol + 2 holo-[mycocerosic acid synthase].</text>
        <dbReference type="EC" id="2.3.1.282"/>
    </reaction>
</comment>
<evidence type="ECO:0000256" key="1">
    <source>
        <dbReference type="ARBA" id="ARBA00000026"/>
    </source>
</evidence>
<evidence type="ECO:0000256" key="3">
    <source>
        <dbReference type="ARBA" id="ARBA00001907"/>
    </source>
</evidence>
<evidence type="ECO:0000256" key="5">
    <source>
        <dbReference type="ARBA" id="ARBA00012866"/>
    </source>
</evidence>
<comment type="caution">
    <text evidence="14">The sequence shown here is derived from an EMBL/GenBank/DDBJ whole genome shotgun (WGS) entry which is preliminary data.</text>
</comment>
<dbReference type="AlphaFoldDB" id="A0A5N0EGZ6"/>
<evidence type="ECO:0000256" key="7">
    <source>
        <dbReference type="ARBA" id="ARBA00022516"/>
    </source>
</evidence>
<protein>
    <recommendedName>
        <fullName evidence="6">Phthiocerol/phthiodiolone dimycocerosyl transferase</fullName>
        <ecNumber evidence="5">2.3.1.282</ecNumber>
    </recommendedName>
    <alternativeName>
        <fullName evidence="12">Acyltransferase PapA5</fullName>
    </alternativeName>
    <alternativeName>
        <fullName evidence="10">Phthiocerol/phthiodiolone O-acyltransferase</fullName>
    </alternativeName>
    <alternativeName>
        <fullName evidence="11">Polyketide synthase-associated protein A5</fullName>
    </alternativeName>
</protein>
<comment type="catalytic activity">
    <reaction evidence="3">
        <text>2 a mycocerosyl-[mycocerosic acid synthase] + a phthiodiolone = a dimycocerosyl phthiodiolone + 2 holo-[mycocerosic acid synthase].</text>
        <dbReference type="EC" id="2.3.1.282"/>
    </reaction>
</comment>
<organism evidence="14 15">
    <name type="scientific">Nocardia colli</name>
    <dbReference type="NCBI Taxonomy" id="2545717"/>
    <lineage>
        <taxon>Bacteria</taxon>
        <taxon>Bacillati</taxon>
        <taxon>Actinomycetota</taxon>
        <taxon>Actinomycetes</taxon>
        <taxon>Mycobacteriales</taxon>
        <taxon>Nocardiaceae</taxon>
        <taxon>Nocardia</taxon>
    </lineage>
</organism>
<evidence type="ECO:0000313" key="15">
    <source>
        <dbReference type="Proteomes" id="UP000323876"/>
    </source>
</evidence>
<keyword evidence="9 14" id="KW-0012">Acyltransferase</keyword>
<dbReference type="OrthoDB" id="3318646at2"/>
<evidence type="ECO:0000256" key="6">
    <source>
        <dbReference type="ARBA" id="ARBA00013449"/>
    </source>
</evidence>
<dbReference type="Gene3D" id="3.30.559.30">
    <property type="entry name" value="Nonribosomal peptide synthetase, condensation domain"/>
    <property type="match status" value="1"/>
</dbReference>
<dbReference type="SUPFAM" id="SSF52777">
    <property type="entry name" value="CoA-dependent acyltransferases"/>
    <property type="match status" value="2"/>
</dbReference>
<comment type="catalytic activity">
    <reaction evidence="1">
        <text>2 a mycocerosyl-[mycocerosic acid synthase] + a phthiocerol = a dimycocerosyl phthiocerol + 2 holo-[mycocerosic acid synthase].</text>
        <dbReference type="EC" id="2.3.1.282"/>
    </reaction>
</comment>
<dbReference type="EC" id="2.3.1.282" evidence="5"/>
<dbReference type="GO" id="GO:0016746">
    <property type="term" value="F:acyltransferase activity"/>
    <property type="evidence" value="ECO:0007669"/>
    <property type="project" value="UniProtKB-KW"/>
</dbReference>
<keyword evidence="7" id="KW-0443">Lipid metabolism</keyword>
<keyword evidence="7" id="KW-0444">Lipid biosynthesis</keyword>
<evidence type="ECO:0000256" key="10">
    <source>
        <dbReference type="ARBA" id="ARBA00030465"/>
    </source>
</evidence>
<reference evidence="14 15" key="1">
    <citation type="submission" date="2019-09" db="EMBL/GenBank/DDBJ databases">
        <authorList>
            <person name="Wang X."/>
        </authorList>
    </citation>
    <scope>NUCLEOTIDE SEQUENCE [LARGE SCALE GENOMIC DNA]</scope>
    <source>
        <strain evidence="14 15">CICC 11023</strain>
    </source>
</reference>
<accession>A0A5N0EGZ6</accession>
<sequence>MLRDEDATVRVLAPSEQRFVRHGTYTGRSVSVAGELDVAALKEAFAALQVAFPVVLCRIGEDEAGTGYLLRPGDSPIGASVTEGDVETAGLPATPVDPGTQLAYLDAVASGADRWRVTLFAHHSIADAGHCVELLSRFWAFYTDIVEFAPISVVPQEYPQPLEWHAAKRGVVAGEVSGLEDVTNPLPAAATTVPVGDPAPSSLAWPKRARLDEGTTARIVALGHHRGISVNGLITAALLRAYASEKSNATGGPVSLGCLYPVDMRSRLDPRVAPAEGTNMAGLASFAAEIDPSGSVLELAQRISERLHSDLAEGIVQQSVLHFPDFYGPTRIHSLAGHIAITNTGAVPRFRTPANLTLTDYEIVYLSAHPKPSTGASAAITFLVYTFHGQLAVGVLGGGTDADRLLTAVRKELTALSAEVIEE</sequence>
<evidence type="ECO:0000259" key="13">
    <source>
        <dbReference type="Pfam" id="PF16911"/>
    </source>
</evidence>
<dbReference type="InterPro" id="IPR031641">
    <property type="entry name" value="PapA_C"/>
</dbReference>
<dbReference type="RefSeq" id="WP_150402961.1">
    <property type="nucleotide sequence ID" value="NZ_VXLC01000006.1"/>
</dbReference>
<evidence type="ECO:0000256" key="2">
    <source>
        <dbReference type="ARBA" id="ARBA00000625"/>
    </source>
</evidence>
<evidence type="ECO:0000256" key="12">
    <source>
        <dbReference type="ARBA" id="ARBA00033407"/>
    </source>
</evidence>
<evidence type="ECO:0000313" key="14">
    <source>
        <dbReference type="EMBL" id="KAA8887385.1"/>
    </source>
</evidence>
<dbReference type="Pfam" id="PF16911">
    <property type="entry name" value="PapA_C"/>
    <property type="match status" value="1"/>
</dbReference>
<feature type="domain" description="Phthiocerol/phthiodiolone dimycocerosyl transferase C-terminal" evidence="13">
    <location>
        <begin position="203"/>
        <end position="395"/>
    </location>
</feature>
<dbReference type="InterPro" id="IPR023213">
    <property type="entry name" value="CAT-like_dom_sf"/>
</dbReference>
<dbReference type="EMBL" id="VXLC01000006">
    <property type="protein sequence ID" value="KAA8887385.1"/>
    <property type="molecule type" value="Genomic_DNA"/>
</dbReference>
<dbReference type="Gene3D" id="3.30.559.10">
    <property type="entry name" value="Chloramphenicol acetyltransferase-like domain"/>
    <property type="match status" value="1"/>
</dbReference>
<comment type="similarity">
    <text evidence="4">Belongs to the acyltransferase PapA5 family.</text>
</comment>
<dbReference type="NCBIfam" id="NF006787">
    <property type="entry name" value="PRK09294.1-1"/>
    <property type="match status" value="1"/>
</dbReference>
<dbReference type="Proteomes" id="UP000323876">
    <property type="component" value="Unassembled WGS sequence"/>
</dbReference>